<evidence type="ECO:0000313" key="8">
    <source>
        <dbReference type="Proteomes" id="UP000616839"/>
    </source>
</evidence>
<evidence type="ECO:0000256" key="5">
    <source>
        <dbReference type="ARBA" id="ARBA00023210"/>
    </source>
</evidence>
<evidence type="ECO:0000256" key="1">
    <source>
        <dbReference type="ARBA" id="ARBA00004431"/>
    </source>
</evidence>
<dbReference type="Proteomes" id="UP000616839">
    <property type="component" value="Unassembled WGS sequence"/>
</dbReference>
<dbReference type="Pfam" id="PF04686">
    <property type="entry name" value="SsgA"/>
    <property type="match status" value="1"/>
</dbReference>
<sequence length="139" mass="14948">MTEMSEGIKPLSLDLRAPCLSSPGHVLDVRMGYRATDPFAVALDFSSGAGSVVWMVARDVLWHGLTEPAGDGDVRVTPDTDADGLRVVHVELTSPDGSLEVSIDAVEVSTFLRRTFDLVPTGWESDHLALDELIDSLLA</sequence>
<keyword evidence="3" id="KW-0132">Cell division</keyword>
<evidence type="ECO:0000256" key="6">
    <source>
        <dbReference type="ARBA" id="ARBA00023306"/>
    </source>
</evidence>
<dbReference type="GO" id="GO:0030435">
    <property type="term" value="P:sporulation resulting in formation of a cellular spore"/>
    <property type="evidence" value="ECO:0007669"/>
    <property type="project" value="UniProtKB-KW"/>
</dbReference>
<gene>
    <name evidence="7" type="ORF">IE331_03840</name>
</gene>
<comment type="subcellular location">
    <subcellularLocation>
        <location evidence="1">Cell septum</location>
    </subcellularLocation>
</comment>
<accession>A0A927K6J2</accession>
<proteinExistence type="inferred from homology"/>
<evidence type="ECO:0000256" key="2">
    <source>
        <dbReference type="ARBA" id="ARBA00009323"/>
    </source>
</evidence>
<reference evidence="7" key="1">
    <citation type="submission" date="2020-09" db="EMBL/GenBank/DDBJ databases">
        <title>Nocardioides sp. strain MJB4 16S ribosomal RNA gene Genome sequencing and assembly.</title>
        <authorList>
            <person name="Kim I."/>
        </authorList>
    </citation>
    <scope>NUCLEOTIDE SEQUENCE</scope>
    <source>
        <strain evidence="7">MJB4</strain>
    </source>
</reference>
<name>A0A927K6J2_9ACTN</name>
<dbReference type="InterPro" id="IPR038658">
    <property type="entry name" value="SsgB_sf"/>
</dbReference>
<dbReference type="EMBL" id="JACYXZ010000001">
    <property type="protein sequence ID" value="MBD8868751.1"/>
    <property type="molecule type" value="Genomic_DNA"/>
</dbReference>
<organism evidence="7 8">
    <name type="scientific">Nocardioides donggukensis</name>
    <dbReference type="NCBI Taxonomy" id="2774019"/>
    <lineage>
        <taxon>Bacteria</taxon>
        <taxon>Bacillati</taxon>
        <taxon>Actinomycetota</taxon>
        <taxon>Actinomycetes</taxon>
        <taxon>Propionibacteriales</taxon>
        <taxon>Nocardioidaceae</taxon>
        <taxon>Nocardioides</taxon>
    </lineage>
</organism>
<keyword evidence="8" id="KW-1185">Reference proteome</keyword>
<dbReference type="InterPro" id="IPR006776">
    <property type="entry name" value="SsgB"/>
</dbReference>
<evidence type="ECO:0000256" key="4">
    <source>
        <dbReference type="ARBA" id="ARBA00022969"/>
    </source>
</evidence>
<keyword evidence="6" id="KW-0131">Cell cycle</keyword>
<evidence type="ECO:0000313" key="7">
    <source>
        <dbReference type="EMBL" id="MBD8868751.1"/>
    </source>
</evidence>
<comment type="caution">
    <text evidence="7">The sequence shown here is derived from an EMBL/GenBank/DDBJ whole genome shotgun (WGS) entry which is preliminary data.</text>
</comment>
<keyword evidence="4" id="KW-0749">Sporulation</keyword>
<dbReference type="Gene3D" id="2.30.31.20">
    <property type="entry name" value="Sporulation-specific cell division protein SsgB"/>
    <property type="match status" value="1"/>
</dbReference>
<dbReference type="GO" id="GO:0030428">
    <property type="term" value="C:cell septum"/>
    <property type="evidence" value="ECO:0007669"/>
    <property type="project" value="UniProtKB-SubCell"/>
</dbReference>
<comment type="similarity">
    <text evidence="2">Belongs to the SsgA family.</text>
</comment>
<evidence type="ECO:0000256" key="3">
    <source>
        <dbReference type="ARBA" id="ARBA00022618"/>
    </source>
</evidence>
<dbReference type="GO" id="GO:0000917">
    <property type="term" value="P:division septum assembly"/>
    <property type="evidence" value="ECO:0007669"/>
    <property type="project" value="UniProtKB-KW"/>
</dbReference>
<protein>
    <submittedName>
        <fullName evidence="7">SsgA family sporulation/cell division regulator</fullName>
    </submittedName>
</protein>
<dbReference type="AlphaFoldDB" id="A0A927K6J2"/>
<keyword evidence="5" id="KW-0717">Septation</keyword>